<feature type="domain" description="Acyltransferase 3" evidence="2">
    <location>
        <begin position="109"/>
        <end position="528"/>
    </location>
</feature>
<evidence type="ECO:0000259" key="2">
    <source>
        <dbReference type="Pfam" id="PF01757"/>
    </source>
</evidence>
<feature type="transmembrane region" description="Helical" evidence="1">
    <location>
        <begin position="74"/>
        <end position="92"/>
    </location>
</feature>
<evidence type="ECO:0000313" key="4">
    <source>
        <dbReference type="Proteomes" id="UP001365542"/>
    </source>
</evidence>
<gene>
    <name evidence="3" type="ORF">TWF694_003871</name>
</gene>
<organism evidence="3 4">
    <name type="scientific">Orbilia ellipsospora</name>
    <dbReference type="NCBI Taxonomy" id="2528407"/>
    <lineage>
        <taxon>Eukaryota</taxon>
        <taxon>Fungi</taxon>
        <taxon>Dikarya</taxon>
        <taxon>Ascomycota</taxon>
        <taxon>Pezizomycotina</taxon>
        <taxon>Orbiliomycetes</taxon>
        <taxon>Orbiliales</taxon>
        <taxon>Orbiliaceae</taxon>
        <taxon>Orbilia</taxon>
    </lineage>
</organism>
<feature type="transmembrane region" description="Helical" evidence="1">
    <location>
        <begin position="510"/>
        <end position="533"/>
    </location>
</feature>
<dbReference type="PANTHER" id="PTHR23028">
    <property type="entry name" value="ACETYLTRANSFERASE"/>
    <property type="match status" value="1"/>
</dbReference>
<dbReference type="Proteomes" id="UP001365542">
    <property type="component" value="Unassembled WGS sequence"/>
</dbReference>
<feature type="transmembrane region" description="Helical" evidence="1">
    <location>
        <begin position="153"/>
        <end position="175"/>
    </location>
</feature>
<dbReference type="InterPro" id="IPR002656">
    <property type="entry name" value="Acyl_transf_3_dom"/>
</dbReference>
<name>A0AAV9WZI9_9PEZI</name>
<feature type="transmembrane region" description="Helical" evidence="1">
    <location>
        <begin position="468"/>
        <end position="490"/>
    </location>
</feature>
<feature type="transmembrane region" description="Helical" evidence="1">
    <location>
        <begin position="113"/>
        <end position="133"/>
    </location>
</feature>
<accession>A0AAV9WZI9</accession>
<reference evidence="3 4" key="1">
    <citation type="submission" date="2019-10" db="EMBL/GenBank/DDBJ databases">
        <authorList>
            <person name="Palmer J.M."/>
        </authorList>
    </citation>
    <scope>NUCLEOTIDE SEQUENCE [LARGE SCALE GENOMIC DNA]</scope>
    <source>
        <strain evidence="3 4">TWF694</strain>
    </source>
</reference>
<dbReference type="EMBL" id="JAVHJO010000013">
    <property type="protein sequence ID" value="KAK6530529.1"/>
    <property type="molecule type" value="Genomic_DNA"/>
</dbReference>
<keyword evidence="1" id="KW-1133">Transmembrane helix</keyword>
<feature type="transmembrane region" description="Helical" evidence="1">
    <location>
        <begin position="432"/>
        <end position="456"/>
    </location>
</feature>
<keyword evidence="1" id="KW-0812">Transmembrane</keyword>
<keyword evidence="1" id="KW-0472">Membrane</keyword>
<dbReference type="GO" id="GO:0016747">
    <property type="term" value="F:acyltransferase activity, transferring groups other than amino-acyl groups"/>
    <property type="evidence" value="ECO:0007669"/>
    <property type="project" value="InterPro"/>
</dbReference>
<dbReference type="PANTHER" id="PTHR23028:SF134">
    <property type="entry name" value="PUTATIVE (AFU_ORTHOLOGUE AFUA_4G08520)-RELATED"/>
    <property type="match status" value="1"/>
</dbReference>
<dbReference type="Pfam" id="PF01757">
    <property type="entry name" value="Acyl_transf_3"/>
    <property type="match status" value="1"/>
</dbReference>
<feature type="transmembrane region" description="Helical" evidence="1">
    <location>
        <begin position="384"/>
        <end position="403"/>
    </location>
</feature>
<evidence type="ECO:0000256" key="1">
    <source>
        <dbReference type="SAM" id="Phobius"/>
    </source>
</evidence>
<sequence length="554" mass="63517">MDPQLEKGTYSDDDDLSQHEIWDEKAYLINETPYAKEKAASHHFLPRARQWATYVYYQLLQHRLNKSSKSEQHLNQLLTALGWLIRLPLFLIPSFASRTSQRYKITSTSWLDGLRGLACFIVFIYHYLLAYLPSARVGYDGSRDFGYFMQLPVIRIVHSGPTMVTVFFIISGFALSFKSASLLKNPTSSSASSPSKKSTGEQVLSNIASSIWKRWLRLVMPCFAIYMLVACLTFYGAYETVPYGEKGFLPGSAEGRPPRLWSLYAQVSAELHQYFFFAVKVTVFKQPWGIILTNPHLWTIPVEFQQSLYLFLILTGLSHLKRWVRVIIFLPAISIFGLWYGFWENSVFVFGAFLAEIHVTFLTQDTDDLPTYVSKHSNNRLVSILKTVIAIIIFAIGIFIGSYPEGHAVPETVVGFNHLLKWTSPHCDRNRYWMSIGSMMLVSSMMFLPTIKNILCTRILQYLGRISFALYLVHGVMNRTIGYMMVYWAWTRNNIGVPGVPYTQHLENLRVTIVLLVFVVHVLITICVADVLWRAADLPSVRFTKWLESKLVRA</sequence>
<protein>
    <recommendedName>
        <fullName evidence="2">Acyltransferase 3 domain-containing protein</fullName>
    </recommendedName>
</protein>
<keyword evidence="4" id="KW-1185">Reference proteome</keyword>
<comment type="caution">
    <text evidence="3">The sequence shown here is derived from an EMBL/GenBank/DDBJ whole genome shotgun (WGS) entry which is preliminary data.</text>
</comment>
<evidence type="ECO:0000313" key="3">
    <source>
        <dbReference type="EMBL" id="KAK6530529.1"/>
    </source>
</evidence>
<feature type="transmembrane region" description="Helical" evidence="1">
    <location>
        <begin position="218"/>
        <end position="238"/>
    </location>
</feature>
<dbReference type="InterPro" id="IPR050879">
    <property type="entry name" value="Acyltransferase_3"/>
</dbReference>
<dbReference type="AlphaFoldDB" id="A0AAV9WZI9"/>
<feature type="transmembrane region" description="Helical" evidence="1">
    <location>
        <begin position="323"/>
        <end position="340"/>
    </location>
</feature>
<proteinExistence type="predicted"/>